<keyword evidence="3" id="KW-1185">Reference proteome</keyword>
<feature type="transmembrane region" description="Helical" evidence="1">
    <location>
        <begin position="334"/>
        <end position="354"/>
    </location>
</feature>
<dbReference type="Pfam" id="PF09586">
    <property type="entry name" value="YfhO"/>
    <property type="match status" value="1"/>
</dbReference>
<dbReference type="InterPro" id="IPR018580">
    <property type="entry name" value="Uncharacterised_YfhO"/>
</dbReference>
<keyword evidence="1" id="KW-0472">Membrane</keyword>
<dbReference type="EMBL" id="JACOOX010000004">
    <property type="protein sequence ID" value="MBC5662781.1"/>
    <property type="molecule type" value="Genomic_DNA"/>
</dbReference>
<feature type="transmembrane region" description="Helical" evidence="1">
    <location>
        <begin position="845"/>
        <end position="865"/>
    </location>
</feature>
<feature type="transmembrane region" description="Helical" evidence="1">
    <location>
        <begin position="107"/>
        <end position="128"/>
    </location>
</feature>
<sequence>MDKKEKGKKRSWGLYVLAFCVPVIGLLVHMLIGKCYPFGDNSILLGDAKDQYLSFFKELYDRLKNGQSLLFSWNGGMGYDFYCNMMYYLMSPFNLITLCFGRYSMELGMIVTMAVEIGMCAVSALYYFRHTYINSMEHGRINDGVTFVFSIVYAMCNYILAYQYNLMWLTSLVLVPFVMLGIEKIVRKQDYRLYIVTMILVFVVNFYFAWFVCLLSFFWFIDQNRGGCKAWMKCFVKWFLVSVCAALAAAAVLIPCYILVRSRNDNFTNASSYTWNTIGNIGNFIQSFFWGHALDIAGHDLFTVNSYCGIVIVVLMVCYLLNAEITPGNRIRRCVILLFLAASLCVSGLIYVMHGFSYPHSISNRDVFLLTVFIIISAFEQVCKLKKLGIIRMSIVAIILMGLTICAFIWNNDVQNIICYMGTILILVYSLICLFLYERNSITGKSMLINVIVLCLLEVMGNSFLINDNSKVDIRVLPNIAASEWEDDYKAIKLQAGERKTSWVFSTNNMIDSDTNLFSSMKNTEMVWLFRRLGLSYQDNGGCYVYRGTTPVTAAMFNVRNVLTDSPAHYGGYTSKEQKKIYNDYQQTSDVLQLMENDYLAGLGFMCSYELELNDWMNGNAFEVQNAFMSSALGEKTDLFTEVTIPSIEISGNYCLPFKQQGNLFPYLSTALNDSVMNLSLGITIPEDIHLYVHLSDAYRVMTNVYIDGKEYSTLDTYPSNGEILDLGNLKKGQKVSLLVYTLASPGVKGETMINFYSLDDVLMQTSLTQLRAQKLEVSRLDDTRIEGHISAKEDGILYTSIPYYKGFQIYVDGKRESVVPIGNALIGIEVQAGEHDIYITYFPYGLKAGIICSILGLLCTAFIIRLNTRKLQIIKEGKTRVEN</sequence>
<organism evidence="2 3">
    <name type="scientific">Coprococcus hominis</name>
    <name type="common">ex Liu et al. 2022</name>
    <dbReference type="NCBI Taxonomy" id="2763039"/>
    <lineage>
        <taxon>Bacteria</taxon>
        <taxon>Bacillati</taxon>
        <taxon>Bacillota</taxon>
        <taxon>Clostridia</taxon>
        <taxon>Lachnospirales</taxon>
        <taxon>Lachnospiraceae</taxon>
        <taxon>Coprococcus</taxon>
    </lineage>
</organism>
<feature type="transmembrane region" description="Helical" evidence="1">
    <location>
        <begin position="166"/>
        <end position="186"/>
    </location>
</feature>
<dbReference type="PANTHER" id="PTHR38454:SF1">
    <property type="entry name" value="INTEGRAL MEMBRANE PROTEIN"/>
    <property type="match status" value="1"/>
</dbReference>
<feature type="transmembrane region" description="Helical" evidence="1">
    <location>
        <begin position="12"/>
        <end position="32"/>
    </location>
</feature>
<dbReference type="RefSeq" id="WP_186847635.1">
    <property type="nucleotide sequence ID" value="NZ_JACOOX010000004.1"/>
</dbReference>
<proteinExistence type="predicted"/>
<keyword evidence="1" id="KW-1133">Transmembrane helix</keyword>
<feature type="transmembrane region" description="Helical" evidence="1">
    <location>
        <begin position="417"/>
        <end position="436"/>
    </location>
</feature>
<comment type="caution">
    <text evidence="2">The sequence shown here is derived from an EMBL/GenBank/DDBJ whole genome shotgun (WGS) entry which is preliminary data.</text>
</comment>
<dbReference type="Proteomes" id="UP000615234">
    <property type="component" value="Unassembled WGS sequence"/>
</dbReference>
<keyword evidence="1" id="KW-0812">Transmembrane</keyword>
<protein>
    <submittedName>
        <fullName evidence="2">YfhO family protein</fullName>
    </submittedName>
</protein>
<evidence type="ECO:0000256" key="1">
    <source>
        <dbReference type="SAM" id="Phobius"/>
    </source>
</evidence>
<feature type="transmembrane region" description="Helical" evidence="1">
    <location>
        <begin position="193"/>
        <end position="218"/>
    </location>
</feature>
<name>A0A8I0ALX8_9FIRM</name>
<feature type="transmembrane region" description="Helical" evidence="1">
    <location>
        <begin position="238"/>
        <end position="260"/>
    </location>
</feature>
<dbReference type="PANTHER" id="PTHR38454">
    <property type="entry name" value="INTEGRAL MEMBRANE PROTEIN-RELATED"/>
    <property type="match status" value="1"/>
</dbReference>
<feature type="transmembrane region" description="Helical" evidence="1">
    <location>
        <begin position="366"/>
        <end position="383"/>
    </location>
</feature>
<feature type="transmembrane region" description="Helical" evidence="1">
    <location>
        <begin position="448"/>
        <end position="466"/>
    </location>
</feature>
<evidence type="ECO:0000313" key="2">
    <source>
        <dbReference type="EMBL" id="MBC5662781.1"/>
    </source>
</evidence>
<feature type="transmembrane region" description="Helical" evidence="1">
    <location>
        <begin position="272"/>
        <end position="290"/>
    </location>
</feature>
<accession>A0A8I0ALX8</accession>
<evidence type="ECO:0000313" key="3">
    <source>
        <dbReference type="Proteomes" id="UP000615234"/>
    </source>
</evidence>
<dbReference type="AlphaFoldDB" id="A0A8I0ALX8"/>
<feature type="transmembrane region" description="Helical" evidence="1">
    <location>
        <begin position="302"/>
        <end position="322"/>
    </location>
</feature>
<gene>
    <name evidence="2" type="ORF">H8S09_07740</name>
</gene>
<reference evidence="2 3" key="1">
    <citation type="submission" date="2020-08" db="EMBL/GenBank/DDBJ databases">
        <title>Genome public.</title>
        <authorList>
            <person name="Liu C."/>
            <person name="Sun Q."/>
        </authorList>
    </citation>
    <scope>NUCLEOTIDE SEQUENCE [LARGE SCALE GENOMIC DNA]</scope>
    <source>
        <strain evidence="2 3">NSJ-10</strain>
    </source>
</reference>
<feature type="transmembrane region" description="Helical" evidence="1">
    <location>
        <begin position="390"/>
        <end position="411"/>
    </location>
</feature>